<evidence type="ECO:0000313" key="14">
    <source>
        <dbReference type="Proteomes" id="UP000823561"/>
    </source>
</evidence>
<evidence type="ECO:0000256" key="5">
    <source>
        <dbReference type="ARBA" id="ARBA00022729"/>
    </source>
</evidence>
<evidence type="ECO:0000256" key="1">
    <source>
        <dbReference type="ARBA" id="ARBA00004251"/>
    </source>
</evidence>
<keyword evidence="2" id="KW-1003">Cell membrane</keyword>
<feature type="region of interest" description="Disordered" evidence="9">
    <location>
        <begin position="199"/>
        <end position="233"/>
    </location>
</feature>
<evidence type="ECO:0000256" key="8">
    <source>
        <dbReference type="ARBA" id="ARBA00023180"/>
    </source>
</evidence>
<keyword evidence="7 10" id="KW-0472">Membrane</keyword>
<evidence type="ECO:0000256" key="10">
    <source>
        <dbReference type="SAM" id="Phobius"/>
    </source>
</evidence>
<feature type="signal peptide" evidence="11">
    <location>
        <begin position="1"/>
        <end position="18"/>
    </location>
</feature>
<dbReference type="Proteomes" id="UP000823561">
    <property type="component" value="Chromosome 9"/>
</dbReference>
<evidence type="ECO:0000256" key="11">
    <source>
        <dbReference type="SAM" id="SignalP"/>
    </source>
</evidence>
<dbReference type="AlphaFoldDB" id="A0AAV6GMB8"/>
<evidence type="ECO:0000313" key="13">
    <source>
        <dbReference type="EMBL" id="KAG5275939.1"/>
    </source>
</evidence>
<keyword evidence="4 10" id="KW-0812">Transmembrane</keyword>
<dbReference type="EMBL" id="JADWDJ010000009">
    <property type="protein sequence ID" value="KAG5275939.1"/>
    <property type="molecule type" value="Genomic_DNA"/>
</dbReference>
<evidence type="ECO:0000256" key="3">
    <source>
        <dbReference type="ARBA" id="ARBA00022553"/>
    </source>
</evidence>
<proteinExistence type="predicted"/>
<reference evidence="13" key="1">
    <citation type="submission" date="2020-10" db="EMBL/GenBank/DDBJ databases">
        <title>Chromosome-scale genome assembly of the Allis shad, Alosa alosa.</title>
        <authorList>
            <person name="Margot Z."/>
            <person name="Christophe K."/>
            <person name="Cabau C."/>
            <person name="Louis A."/>
            <person name="Berthelot C."/>
            <person name="Parey E."/>
            <person name="Roest Crollius H."/>
            <person name="Montfort J."/>
            <person name="Robinson-Rechavi M."/>
            <person name="Bucao C."/>
            <person name="Bouchez O."/>
            <person name="Gislard M."/>
            <person name="Lluch J."/>
            <person name="Milhes M."/>
            <person name="Lampietro C."/>
            <person name="Lopez Roques C."/>
            <person name="Donnadieu C."/>
            <person name="Braasch I."/>
            <person name="Desvignes T."/>
            <person name="Postlethwait J."/>
            <person name="Bobe J."/>
            <person name="Guiguen Y."/>
        </authorList>
    </citation>
    <scope>NUCLEOTIDE SEQUENCE</scope>
    <source>
        <strain evidence="13">M-15738</strain>
        <tissue evidence="13">Blood</tissue>
    </source>
</reference>
<organism evidence="13 14">
    <name type="scientific">Alosa alosa</name>
    <name type="common">allis shad</name>
    <dbReference type="NCBI Taxonomy" id="278164"/>
    <lineage>
        <taxon>Eukaryota</taxon>
        <taxon>Metazoa</taxon>
        <taxon>Chordata</taxon>
        <taxon>Craniata</taxon>
        <taxon>Vertebrata</taxon>
        <taxon>Euteleostomi</taxon>
        <taxon>Actinopterygii</taxon>
        <taxon>Neopterygii</taxon>
        <taxon>Teleostei</taxon>
        <taxon>Clupei</taxon>
        <taxon>Clupeiformes</taxon>
        <taxon>Clupeoidei</taxon>
        <taxon>Clupeidae</taxon>
        <taxon>Alosa</taxon>
    </lineage>
</organism>
<dbReference type="PANTHER" id="PTHR46884">
    <property type="entry name" value="COLLECTRIN"/>
    <property type="match status" value="1"/>
</dbReference>
<gene>
    <name evidence="13" type="ORF">AALO_G00126180</name>
</gene>
<feature type="domain" description="Collectrin-like" evidence="12">
    <location>
        <begin position="40"/>
        <end position="233"/>
    </location>
</feature>
<dbReference type="GO" id="GO:0051957">
    <property type="term" value="P:positive regulation of amino acid transport"/>
    <property type="evidence" value="ECO:0007669"/>
    <property type="project" value="TreeGrafter"/>
</dbReference>
<feature type="chain" id="PRO_5043338698" description="Collectrin-like domain-containing protein" evidence="11">
    <location>
        <begin position="19"/>
        <end position="233"/>
    </location>
</feature>
<evidence type="ECO:0000256" key="4">
    <source>
        <dbReference type="ARBA" id="ARBA00022692"/>
    </source>
</evidence>
<evidence type="ECO:0000256" key="7">
    <source>
        <dbReference type="ARBA" id="ARBA00023136"/>
    </source>
</evidence>
<feature type="transmembrane region" description="Helical" evidence="10">
    <location>
        <begin position="166"/>
        <end position="190"/>
    </location>
</feature>
<keyword evidence="14" id="KW-1185">Reference proteome</keyword>
<sequence length="233" mass="26101">MWMKLLLIVALAGIYTQAKEDGRGQISGEVEEARWRVAESPDAFKVRLSLKSALGDEAYTWNENELYLFRAAMAYTMRQYYMAEKGQQVNFTSENIVTSEVTPRISFFFYVTNPDAAATITKAEVEAAIRLSRGRINSAFLLSDDTLEFVGLLATLSPPAEPTVEVWLIVFGVVIGFVVLVGVFLIVSGFRNRRKRKLKMDDDDDEGKAGEEIESGGVTNSGFEEEDDRRTQL</sequence>
<dbReference type="InterPro" id="IPR042944">
    <property type="entry name" value="Collectrin"/>
</dbReference>
<dbReference type="GO" id="GO:0005886">
    <property type="term" value="C:plasma membrane"/>
    <property type="evidence" value="ECO:0007669"/>
    <property type="project" value="UniProtKB-SubCell"/>
</dbReference>
<protein>
    <recommendedName>
        <fullName evidence="12">Collectrin-like domain-containing protein</fullName>
    </recommendedName>
</protein>
<name>A0AAV6GMB8_9TELE</name>
<keyword evidence="6 10" id="KW-1133">Transmembrane helix</keyword>
<keyword evidence="3" id="KW-0597">Phosphoprotein</keyword>
<dbReference type="PROSITE" id="PS52010">
    <property type="entry name" value="COLLECTRIN_LIKE"/>
    <property type="match status" value="1"/>
</dbReference>
<evidence type="ECO:0000256" key="6">
    <source>
        <dbReference type="ARBA" id="ARBA00022989"/>
    </source>
</evidence>
<dbReference type="InterPro" id="IPR031588">
    <property type="entry name" value="Collectrin_dom"/>
</dbReference>
<comment type="subcellular location">
    <subcellularLocation>
        <location evidence="1">Cell membrane</location>
        <topology evidence="1">Single-pass type I membrane protein</topology>
    </subcellularLocation>
</comment>
<dbReference type="GO" id="GO:0070062">
    <property type="term" value="C:extracellular exosome"/>
    <property type="evidence" value="ECO:0007669"/>
    <property type="project" value="TreeGrafter"/>
</dbReference>
<comment type="caution">
    <text evidence="13">The sequence shown here is derived from an EMBL/GenBank/DDBJ whole genome shotgun (WGS) entry which is preliminary data.</text>
</comment>
<evidence type="ECO:0000259" key="12">
    <source>
        <dbReference type="PROSITE" id="PS52010"/>
    </source>
</evidence>
<dbReference type="Pfam" id="PF16959">
    <property type="entry name" value="Collectrin"/>
    <property type="match status" value="1"/>
</dbReference>
<accession>A0AAV6GMB8</accession>
<keyword evidence="8" id="KW-0325">Glycoprotein</keyword>
<dbReference type="PANTHER" id="PTHR46884:SF1">
    <property type="entry name" value="COLLECTRIN"/>
    <property type="match status" value="1"/>
</dbReference>
<evidence type="ECO:0000256" key="9">
    <source>
        <dbReference type="SAM" id="MobiDB-lite"/>
    </source>
</evidence>
<keyword evidence="5 11" id="KW-0732">Signal</keyword>
<evidence type="ECO:0000256" key="2">
    <source>
        <dbReference type="ARBA" id="ARBA00022475"/>
    </source>
</evidence>